<dbReference type="InterPro" id="IPR000305">
    <property type="entry name" value="GIY-YIG_endonuc"/>
</dbReference>
<dbReference type="Pfam" id="PF01541">
    <property type="entry name" value="GIY-YIG"/>
    <property type="match status" value="1"/>
</dbReference>
<name>A0A402CVX6_9BACT</name>
<keyword evidence="2" id="KW-1185">Reference proteome</keyword>
<dbReference type="RefSeq" id="WP_119321489.1">
    <property type="nucleotide sequence ID" value="NZ_AP025739.1"/>
</dbReference>
<dbReference type="KEGG" id="ccot:CCAX7_25980"/>
<dbReference type="InterPro" id="IPR035901">
    <property type="entry name" value="GIY-YIG_endonuc_sf"/>
</dbReference>
<dbReference type="Proteomes" id="UP000287394">
    <property type="component" value="Chromosome"/>
</dbReference>
<dbReference type="SUPFAM" id="SSF82771">
    <property type="entry name" value="GIY-YIG endonuclease"/>
    <property type="match status" value="1"/>
</dbReference>
<dbReference type="AlphaFoldDB" id="A0A402CVX6"/>
<protein>
    <submittedName>
        <fullName evidence="1">Uncharacterized protein</fullName>
    </submittedName>
</protein>
<gene>
    <name evidence="1" type="ORF">CCAX7_25980</name>
</gene>
<dbReference type="OrthoDB" id="9797095at2"/>
<evidence type="ECO:0000313" key="2">
    <source>
        <dbReference type="Proteomes" id="UP000287394"/>
    </source>
</evidence>
<organism evidence="1 2">
    <name type="scientific">Capsulimonas corticalis</name>
    <dbReference type="NCBI Taxonomy" id="2219043"/>
    <lineage>
        <taxon>Bacteria</taxon>
        <taxon>Bacillati</taxon>
        <taxon>Armatimonadota</taxon>
        <taxon>Armatimonadia</taxon>
        <taxon>Capsulimonadales</taxon>
        <taxon>Capsulimonadaceae</taxon>
        <taxon>Capsulimonas</taxon>
    </lineage>
</organism>
<dbReference type="Gene3D" id="3.40.1440.10">
    <property type="entry name" value="GIY-YIG endonuclease"/>
    <property type="match status" value="1"/>
</dbReference>
<dbReference type="EMBL" id="AP025739">
    <property type="protein sequence ID" value="BDI30547.1"/>
    <property type="molecule type" value="Genomic_DNA"/>
</dbReference>
<proteinExistence type="predicted"/>
<evidence type="ECO:0000313" key="1">
    <source>
        <dbReference type="EMBL" id="BDI30547.1"/>
    </source>
</evidence>
<reference evidence="1 2" key="1">
    <citation type="journal article" date="2019" name="Int. J. Syst. Evol. Microbiol.">
        <title>Capsulimonas corticalis gen. nov., sp. nov., an aerobic capsulated bacterium, of a novel bacterial order, Capsulimonadales ord. nov., of the class Armatimonadia of the phylum Armatimonadetes.</title>
        <authorList>
            <person name="Li J."/>
            <person name="Kudo C."/>
            <person name="Tonouchi A."/>
        </authorList>
    </citation>
    <scope>NUCLEOTIDE SEQUENCE [LARGE SCALE GENOMIC DNA]</scope>
    <source>
        <strain evidence="1 2">AX-7</strain>
    </source>
</reference>
<sequence>MAYCYALKCADDCYYVGFTRDLEMRMFTHFLAPAVKWLLLHPPREILYVIRCSDESTERHETLLLMEQHGWQHVRGYRWVRQTLKKRPRDLARFFADEDPPQYVSDALLNEIKRRIEAWSGEWSPI</sequence>
<accession>A0A402CVX6</accession>